<reference evidence="4 5" key="1">
    <citation type="submission" date="2018-04" db="EMBL/GenBank/DDBJ databases">
        <title>Genomic Encyclopedia of Archaeal and Bacterial Type Strains, Phase II (KMG-II): from individual species to whole genera.</title>
        <authorList>
            <person name="Goeker M."/>
        </authorList>
    </citation>
    <scope>NUCLEOTIDE SEQUENCE [LARGE SCALE GENOMIC DNA]</scope>
    <source>
        <strain evidence="4 5">DSM 45169</strain>
    </source>
</reference>
<keyword evidence="1" id="KW-0732">Signal</keyword>
<dbReference type="Gene3D" id="1.50.10.140">
    <property type="match status" value="1"/>
</dbReference>
<organism evidence="4 5">
    <name type="scientific">Desmospora activa DSM 45169</name>
    <dbReference type="NCBI Taxonomy" id="1121389"/>
    <lineage>
        <taxon>Bacteria</taxon>
        <taxon>Bacillati</taxon>
        <taxon>Bacillota</taxon>
        <taxon>Bacilli</taxon>
        <taxon>Bacillales</taxon>
        <taxon>Thermoactinomycetaceae</taxon>
        <taxon>Desmospora</taxon>
    </lineage>
</organism>
<protein>
    <submittedName>
        <fullName evidence="4">Uncharacterized protein</fullName>
    </submittedName>
</protein>
<feature type="domain" description="Glycoamylase-like" evidence="2">
    <location>
        <begin position="259"/>
        <end position="431"/>
    </location>
</feature>
<keyword evidence="5" id="KW-1185">Reference proteome</keyword>
<dbReference type="EMBL" id="PZZP01000001">
    <property type="protein sequence ID" value="PTM59642.1"/>
    <property type="molecule type" value="Genomic_DNA"/>
</dbReference>
<dbReference type="AlphaFoldDB" id="A0A2T4ZCQ1"/>
<proteinExistence type="predicted"/>
<dbReference type="Pfam" id="PF10091">
    <property type="entry name" value="Glycoamylase"/>
    <property type="match status" value="1"/>
</dbReference>
<name>A0A2T4ZCQ1_9BACL</name>
<evidence type="ECO:0000256" key="1">
    <source>
        <dbReference type="SAM" id="SignalP"/>
    </source>
</evidence>
<gene>
    <name evidence="4" type="ORF">C8J48_2271</name>
</gene>
<dbReference type="InterPro" id="IPR021478">
    <property type="entry name" value="DUF3131"/>
</dbReference>
<comment type="caution">
    <text evidence="4">The sequence shown here is derived from an EMBL/GenBank/DDBJ whole genome shotgun (WGS) entry which is preliminary data.</text>
</comment>
<evidence type="ECO:0000313" key="4">
    <source>
        <dbReference type="EMBL" id="PTM59642.1"/>
    </source>
</evidence>
<accession>A0A2T4ZCQ1</accession>
<evidence type="ECO:0000259" key="2">
    <source>
        <dbReference type="Pfam" id="PF10091"/>
    </source>
</evidence>
<dbReference type="Proteomes" id="UP000241639">
    <property type="component" value="Unassembled WGS sequence"/>
</dbReference>
<feature type="signal peptide" evidence="1">
    <location>
        <begin position="1"/>
        <end position="25"/>
    </location>
</feature>
<sequence length="449" mass="50324">MKKGLTVFTVLLLIFGMGSSSLALAQTGKLSKGDQKQLRQIAQKTWKFFDEQTDPRTQLPLDEIRLQDDGIKKAEHTSPTNIGMYMMSVVAAEELGFIKREEAVKRIRGTLSTVKEMEKWNGFLYNWYYTADGSLKTDWGQFISSVDNGWYAAGLVVVRQAYPELSADATLLLDAMDFADLYNPDEGQLYGGFDVVTGKYTAHTYGMFNTEPRVASYIGIGKGDLPTEHWWKMFRTFSPEWEQQQTPQGTTRVYDGIELFQGHYEYQGIKFVPSWGGSMFEALMPTIVMKEQDLAPKGLGLNGLRYAQVQVAFADEKGYPAWGFSPCAIPDGYTEYGVAAAGTWSDGYKDDGTVTPHASLLALDFIPNEVMDNIKALKQLNTYEKYGFLDSVNVRTGEVTPAYLALDQGMILIAIANHLQDGVIREYFHQDPVGSTPERLLTEEDFLID</sequence>
<feature type="chain" id="PRO_5015525786" evidence="1">
    <location>
        <begin position="26"/>
        <end position="449"/>
    </location>
</feature>
<dbReference type="Pfam" id="PF11329">
    <property type="entry name" value="DUF3131"/>
    <property type="match status" value="1"/>
</dbReference>
<evidence type="ECO:0000313" key="5">
    <source>
        <dbReference type="Proteomes" id="UP000241639"/>
    </source>
</evidence>
<dbReference type="InterPro" id="IPR019282">
    <property type="entry name" value="Glycoamylase-like_cons_dom"/>
</dbReference>
<feature type="domain" description="DUF3131" evidence="3">
    <location>
        <begin position="40"/>
        <end position="193"/>
    </location>
</feature>
<evidence type="ECO:0000259" key="3">
    <source>
        <dbReference type="Pfam" id="PF11329"/>
    </source>
</evidence>
<dbReference type="RefSeq" id="WP_245891133.1">
    <property type="nucleotide sequence ID" value="NZ_PZZP01000001.1"/>
</dbReference>